<evidence type="ECO:0000313" key="1">
    <source>
        <dbReference type="EMBL" id="RUT68605.1"/>
    </source>
</evidence>
<comment type="caution">
    <text evidence="1">The sequence shown here is derived from an EMBL/GenBank/DDBJ whole genome shotgun (WGS) entry which is preliminary data.</text>
</comment>
<sequence>MKPLHFIIIAAVLVLSGCNRNTKNNSNEKASVSALDGLPENPLLLAPITFSIDPDKASMSTLYGNKIAFDHASVAVNGVYPKGAVLYEVIWRQKADSLWYGANIPDQITQVERLIFKGDSLPQYELYMGHPLKKVTSGAKNKRIRFIRSQQMALTP</sequence>
<dbReference type="Proteomes" id="UP000288102">
    <property type="component" value="Unassembled WGS sequence"/>
</dbReference>
<gene>
    <name evidence="1" type="ORF">D0817_19800</name>
</gene>
<dbReference type="AlphaFoldDB" id="A0A434A2Q5"/>
<dbReference type="EMBL" id="QWDM01000015">
    <property type="protein sequence ID" value="RUT68605.1"/>
    <property type="molecule type" value="Genomic_DNA"/>
</dbReference>
<reference evidence="2" key="1">
    <citation type="journal article" date="2019" name="Syst. Appl. Microbiol.">
        <title>Flavobacterium circumlabens sp. nov. and Flavobacterium cupreum sp. nov., two psychrotrophic species isolated from Antarctic environmental samples.</title>
        <authorList>
            <person name="Kralova S."/>
            <person name="Busse H.-J."/>
            <person name="Svec P."/>
            <person name="Maslanova I."/>
            <person name="Stankova E."/>
            <person name="Bartak M."/>
            <person name="Sedlacek I."/>
        </authorList>
    </citation>
    <scope>NUCLEOTIDE SEQUENCE [LARGE SCALE GENOMIC DNA]</scope>
    <source>
        <strain evidence="2">CCM 8825</strain>
    </source>
</reference>
<name>A0A434A2Q5_9FLAO</name>
<dbReference type="OrthoDB" id="674757at2"/>
<proteinExistence type="predicted"/>
<dbReference type="PROSITE" id="PS51257">
    <property type="entry name" value="PROKAR_LIPOPROTEIN"/>
    <property type="match status" value="1"/>
</dbReference>
<dbReference type="RefSeq" id="WP_127340049.1">
    <property type="nucleotide sequence ID" value="NZ_QWDM01000015.1"/>
</dbReference>
<keyword evidence="2" id="KW-1185">Reference proteome</keyword>
<protein>
    <submittedName>
        <fullName evidence="1">Uncharacterized protein</fullName>
    </submittedName>
</protein>
<accession>A0A434A2Q5</accession>
<organism evidence="1 2">
    <name type="scientific">Flavobacterium cupreum</name>
    <dbReference type="NCBI Taxonomy" id="2133766"/>
    <lineage>
        <taxon>Bacteria</taxon>
        <taxon>Pseudomonadati</taxon>
        <taxon>Bacteroidota</taxon>
        <taxon>Flavobacteriia</taxon>
        <taxon>Flavobacteriales</taxon>
        <taxon>Flavobacteriaceae</taxon>
        <taxon>Flavobacterium</taxon>
    </lineage>
</organism>
<evidence type="ECO:0000313" key="2">
    <source>
        <dbReference type="Proteomes" id="UP000288102"/>
    </source>
</evidence>